<feature type="domain" description="CCHC-type" evidence="3">
    <location>
        <begin position="83"/>
        <end position="97"/>
    </location>
</feature>
<dbReference type="GO" id="GO:0003676">
    <property type="term" value="F:nucleic acid binding"/>
    <property type="evidence" value="ECO:0007669"/>
    <property type="project" value="InterPro"/>
</dbReference>
<dbReference type="InterPro" id="IPR012337">
    <property type="entry name" value="RNaseH-like_sf"/>
</dbReference>
<dbReference type="AlphaFoldDB" id="A0A6L2L589"/>
<dbReference type="Pfam" id="PF25597">
    <property type="entry name" value="SH3_retrovirus"/>
    <property type="match status" value="1"/>
</dbReference>
<keyword evidence="1" id="KW-0479">Metal-binding</keyword>
<dbReference type="PANTHER" id="PTHR11439">
    <property type="entry name" value="GAG-POL-RELATED RETROTRANSPOSON"/>
    <property type="match status" value="1"/>
</dbReference>
<dbReference type="PANTHER" id="PTHR11439:SF495">
    <property type="entry name" value="REVERSE TRANSCRIPTASE, RNA-DEPENDENT DNA POLYMERASE-RELATED"/>
    <property type="match status" value="1"/>
</dbReference>
<comment type="caution">
    <text evidence="4">The sequence shown here is derived from an EMBL/GenBank/DDBJ whole genome shotgun (WGS) entry which is preliminary data.</text>
</comment>
<dbReference type="SUPFAM" id="SSF53098">
    <property type="entry name" value="Ribonuclease H-like"/>
    <property type="match status" value="1"/>
</dbReference>
<evidence type="ECO:0000313" key="4">
    <source>
        <dbReference type="EMBL" id="GEU55324.1"/>
    </source>
</evidence>
<feature type="region of interest" description="Disordered" evidence="2">
    <location>
        <begin position="98"/>
        <end position="118"/>
    </location>
</feature>
<keyword evidence="1" id="KW-0863">Zinc-finger</keyword>
<organism evidence="4">
    <name type="scientific">Tanacetum cinerariifolium</name>
    <name type="common">Dalmatian daisy</name>
    <name type="synonym">Chrysanthemum cinerariifolium</name>
    <dbReference type="NCBI Taxonomy" id="118510"/>
    <lineage>
        <taxon>Eukaryota</taxon>
        <taxon>Viridiplantae</taxon>
        <taxon>Streptophyta</taxon>
        <taxon>Embryophyta</taxon>
        <taxon>Tracheophyta</taxon>
        <taxon>Spermatophyta</taxon>
        <taxon>Magnoliopsida</taxon>
        <taxon>eudicotyledons</taxon>
        <taxon>Gunneridae</taxon>
        <taxon>Pentapetalae</taxon>
        <taxon>asterids</taxon>
        <taxon>campanulids</taxon>
        <taxon>Asterales</taxon>
        <taxon>Asteraceae</taxon>
        <taxon>Asteroideae</taxon>
        <taxon>Anthemideae</taxon>
        <taxon>Anthemidinae</taxon>
        <taxon>Tanacetum</taxon>
    </lineage>
</organism>
<feature type="compositionally biased region" description="Basic and acidic residues" evidence="2">
    <location>
        <begin position="98"/>
        <end position="111"/>
    </location>
</feature>
<name>A0A6L2L589_TANCI</name>
<evidence type="ECO:0000259" key="3">
    <source>
        <dbReference type="PROSITE" id="PS50158"/>
    </source>
</evidence>
<reference evidence="4" key="1">
    <citation type="journal article" date="2019" name="Sci. Rep.">
        <title>Draft genome of Tanacetum cinerariifolium, the natural source of mosquito coil.</title>
        <authorList>
            <person name="Yamashiro T."/>
            <person name="Shiraishi A."/>
            <person name="Satake H."/>
            <person name="Nakayama K."/>
        </authorList>
    </citation>
    <scope>NUCLEOTIDE SEQUENCE</scope>
</reference>
<dbReference type="InterPro" id="IPR036875">
    <property type="entry name" value="Znf_CCHC_sf"/>
</dbReference>
<gene>
    <name evidence="4" type="ORF">Tci_027302</name>
</gene>
<dbReference type="GO" id="GO:0008270">
    <property type="term" value="F:zinc ion binding"/>
    <property type="evidence" value="ECO:0007669"/>
    <property type="project" value="UniProtKB-KW"/>
</dbReference>
<dbReference type="InterPro" id="IPR057670">
    <property type="entry name" value="SH3_retrovirus"/>
</dbReference>
<evidence type="ECO:0000256" key="2">
    <source>
        <dbReference type="SAM" id="MobiDB-lite"/>
    </source>
</evidence>
<dbReference type="SUPFAM" id="SSF57756">
    <property type="entry name" value="Retrovirus zinc finger-like domains"/>
    <property type="match status" value="1"/>
</dbReference>
<protein>
    <recommendedName>
        <fullName evidence="3">CCHC-type domain-containing protein</fullName>
    </recommendedName>
</protein>
<proteinExistence type="predicted"/>
<dbReference type="InterPro" id="IPR001878">
    <property type="entry name" value="Znf_CCHC"/>
</dbReference>
<accession>A0A6L2L589</accession>
<keyword evidence="1" id="KW-0862">Zinc</keyword>
<dbReference type="PROSITE" id="PS50158">
    <property type="entry name" value="ZF_CCHC"/>
    <property type="match status" value="1"/>
</dbReference>
<evidence type="ECO:0000256" key="1">
    <source>
        <dbReference type="PROSITE-ProRule" id="PRU00047"/>
    </source>
</evidence>
<dbReference type="EMBL" id="BKCJ010003478">
    <property type="protein sequence ID" value="GEU55324.1"/>
    <property type="molecule type" value="Genomic_DNA"/>
</dbReference>
<sequence length="1115" mass="127106">MFNIVSLISGLTRSKPPSILPVRIKIHLNDVGITAAHIDVNTALMELVLLVNFKDNILSGYYCWKLTINGNETIGFDKSNVECYNCHKKRHFTRECRAPRNQDTKHKESTKRSVPMETHASTTLVSCHGLGRYDLSDQAKKDQIMHSWHSHLQVLTQRAVPMKSGLVSVNNARQVNAAHPKTTVNAARPISYLLKASHSTVKRPKAVANVVQANKVTAVKALACWVLKPKTEVIDHVSKHNSGSVTLKKFDYINAQDGSKSMMAWGNPQIDLQDKGVIDSGCSRNMSRNMCYFIDYKEIDRGYVAFGGDPKGGKITRKGTKDETSGILKSFITRIENLVDYKVKVIRYDNRTEFKNREMNQAEEVNTACYMQNRVLVVKPYYKTPYELFHGRTPTLSFIRPLRYPVTILNTLYHLRKFNSKVDEGFFVRYSLNSKAFRVFNSRKRILEENFHIRFSESTHNILDSRPDCLFDIDALTSIINYEPIVAGTQSNGFAGAKASNNAGQARKETKPVKDYILLPLWTTNPSFSQDPKSSYNDGFKPLSDDGKKVYEDPIMPDLEDVGTFDFSNEEEDDDAVADMNNLDTTIQKIRFTKVKNASTPIETQKPLLKDEDGKEVDVHMYRYLKGHLKLGLWYPKDSLFDLVAYTDIDYAGASLERKSKTRGCQYLRSRLISWQCKKQIVVANSTTVLDLEKTKTTRALEITSLKRRARKLETKQRSRNHKLKRLYKVGLTARVDSSKDEQSLGKDASKQERKINDIDADEDITLVNDQDDTEMFNVNNLHGEEVFVEKEVADKVVEEVVKDTNTAKLIIDVIQVSVAGEVNVASIATTVSATATITSEEITLAQALVEIKTSKPKAKGIVLQEPSEFTTTTTKIIYSKQSQDKGKGIMVEEPVKLKKDQIGLNKEAALRLQAELQADFDDEQRLAREREKELKEQEANIALIETWDDVQEKIDAVKSPRIVDWKIYKEEKKSYYQIIKANEKSKMYMFFSQMLQSFDREDLEDLYKLDGQNSSRRRNHHVGIQCKRESYKGEEEAPYWNTHGKRESYKPRPSTNGVGAQITYYARKDFLDCHLPGEWEIAKDVEINPFKDVLVLRRMVEILGAIPINLKSNM</sequence>